<dbReference type="EMBL" id="LJDB01000043">
    <property type="protein sequence ID" value="ONI41001.1"/>
    <property type="molecule type" value="Genomic_DNA"/>
</dbReference>
<dbReference type="Proteomes" id="UP000188605">
    <property type="component" value="Unassembled WGS sequence"/>
</dbReference>
<sequence>MNDQAVHLRAMVENRQNITGSIRPFKIITVTSGKGGVGKSNFTANLSLALKNNGKAPIILDADFGLANIDLIFGQRPVYTLAHMLDGKMGIKDVLTQTQYGVPFISGGSGIKEMIFLQEFQLDMIVHGLSQLAFIGDTLLVDTGAGITDTVIKFSEMADEVCLVITPEPSSITDAYALVKTFIKELNLRPNFLVVVNRADSREEAESAYRKIAAASKSFLGKELHYGGYIPFDNLLVRAIKEQKPIVGVNENAPSSIGYTNVARKMLNLGQHHVQRENLKDRLKRVFKK</sequence>
<proteinExistence type="predicted"/>
<keyword evidence="2" id="KW-1185">Reference proteome</keyword>
<accession>A0ACC8XDH2</accession>
<organism evidence="1 2">
    <name type="scientific">Candidatus Epulonipiscium fishelsonii</name>
    <dbReference type="NCBI Taxonomy" id="77094"/>
    <lineage>
        <taxon>Bacteria</taxon>
        <taxon>Bacillati</taxon>
        <taxon>Bacillota</taxon>
        <taxon>Clostridia</taxon>
        <taxon>Lachnospirales</taxon>
        <taxon>Lachnospiraceae</taxon>
        <taxon>Candidatus Epulonipiscium</taxon>
    </lineage>
</organism>
<reference evidence="1" key="1">
    <citation type="submission" date="2016-08" db="EMBL/GenBank/DDBJ databases">
        <authorList>
            <person name="Ngugi D.K."/>
            <person name="Miyake S."/>
            <person name="Stingl U."/>
        </authorList>
    </citation>
    <scope>NUCLEOTIDE SEQUENCE</scope>
    <source>
        <strain evidence="1">SCG-B11WGA-EpuloA1</strain>
    </source>
</reference>
<protein>
    <submittedName>
        <fullName evidence="1">Uncharacterized protein</fullName>
    </submittedName>
</protein>
<name>A0ACC8XDH2_9FIRM</name>
<evidence type="ECO:0000313" key="2">
    <source>
        <dbReference type="Proteomes" id="UP000188605"/>
    </source>
</evidence>
<evidence type="ECO:0000313" key="1">
    <source>
        <dbReference type="EMBL" id="ONI41001.1"/>
    </source>
</evidence>
<gene>
    <name evidence="1" type="ORF">AN396_04375</name>
</gene>
<comment type="caution">
    <text evidence="1">The sequence shown here is derived from an EMBL/GenBank/DDBJ whole genome shotgun (WGS) entry which is preliminary data.</text>
</comment>